<dbReference type="OrthoDB" id="7477040at2759"/>
<name>A0A8J2RH90_9NEOP</name>
<keyword evidence="1" id="KW-0472">Membrane</keyword>
<comment type="caution">
    <text evidence="2">The sequence shown here is derived from an EMBL/GenBank/DDBJ whole genome shotgun (WGS) entry which is preliminary data.</text>
</comment>
<organism evidence="2 3">
    <name type="scientific">Danaus chrysippus</name>
    <name type="common">African queen</name>
    <dbReference type="NCBI Taxonomy" id="151541"/>
    <lineage>
        <taxon>Eukaryota</taxon>
        <taxon>Metazoa</taxon>
        <taxon>Ecdysozoa</taxon>
        <taxon>Arthropoda</taxon>
        <taxon>Hexapoda</taxon>
        <taxon>Insecta</taxon>
        <taxon>Pterygota</taxon>
        <taxon>Neoptera</taxon>
        <taxon>Endopterygota</taxon>
        <taxon>Lepidoptera</taxon>
        <taxon>Glossata</taxon>
        <taxon>Ditrysia</taxon>
        <taxon>Papilionoidea</taxon>
        <taxon>Nymphalidae</taxon>
        <taxon>Danainae</taxon>
        <taxon>Danaini</taxon>
        <taxon>Danaina</taxon>
        <taxon>Danaus</taxon>
        <taxon>Anosia</taxon>
    </lineage>
</organism>
<keyword evidence="1" id="KW-0812">Transmembrane</keyword>
<feature type="transmembrane region" description="Helical" evidence="1">
    <location>
        <begin position="12"/>
        <end position="35"/>
    </location>
</feature>
<sequence>MSGVEAGAGLAWRLLATLEGGTLLLATSALLAYTARKKLTTRKRIYRPIKNVFITDTTSVLGRQLHARLTERGCSVFTTNCGNGKNIDCLVVIGADCKDGLDGLDGLTQLVTEDVYKNLQSLESLSSHVVAGGTIVWSWFVKSHGPYSSAAAAFRVVMKTALMHVAKM</sequence>
<evidence type="ECO:0000313" key="3">
    <source>
        <dbReference type="Proteomes" id="UP000789524"/>
    </source>
</evidence>
<keyword evidence="1" id="KW-1133">Transmembrane helix</keyword>
<dbReference type="AlphaFoldDB" id="A0A8J2RH90"/>
<accession>A0A8J2RH90</accession>
<protein>
    <submittedName>
        <fullName evidence="2">(African queen) hypothetical protein</fullName>
    </submittedName>
</protein>
<dbReference type="EMBL" id="CAKASE010000080">
    <property type="protein sequence ID" value="CAG9581837.1"/>
    <property type="molecule type" value="Genomic_DNA"/>
</dbReference>
<dbReference type="Proteomes" id="UP000789524">
    <property type="component" value="Unassembled WGS sequence"/>
</dbReference>
<keyword evidence="3" id="KW-1185">Reference proteome</keyword>
<evidence type="ECO:0000313" key="2">
    <source>
        <dbReference type="EMBL" id="CAG9581837.1"/>
    </source>
</evidence>
<evidence type="ECO:0000256" key="1">
    <source>
        <dbReference type="SAM" id="Phobius"/>
    </source>
</evidence>
<gene>
    <name evidence="2" type="ORF">DCHRY22_LOCUS14305</name>
</gene>
<proteinExistence type="predicted"/>
<reference evidence="2" key="1">
    <citation type="submission" date="2021-09" db="EMBL/GenBank/DDBJ databases">
        <authorList>
            <person name="Martin H S."/>
        </authorList>
    </citation>
    <scope>NUCLEOTIDE SEQUENCE</scope>
</reference>